<name>A0ABT0U9P8_9BACT</name>
<dbReference type="Proteomes" id="UP001202961">
    <property type="component" value="Unassembled WGS sequence"/>
</dbReference>
<comment type="caution">
    <text evidence="3">The sequence shown here is derived from an EMBL/GenBank/DDBJ whole genome shotgun (WGS) entry which is preliminary data.</text>
</comment>
<evidence type="ECO:0000256" key="2">
    <source>
        <dbReference type="SAM" id="SignalP"/>
    </source>
</evidence>
<feature type="chain" id="PRO_5046427929" evidence="2">
    <location>
        <begin position="23"/>
        <end position="285"/>
    </location>
</feature>
<feature type="region of interest" description="Disordered" evidence="1">
    <location>
        <begin position="19"/>
        <end position="119"/>
    </location>
</feature>
<sequence>MTRLIVSLNLLVLAASLSPASADSPHDPRLSAENSGVRVAFASPDDGDDLRLMLMGDDPVIDGNPADDEESADNGDPSSIPSLGSDREDGFDPANERRDRNRVAERESTREKANQLQADEAQRLARRIAILNKSPRELRLAPHPAGENEVPVNQAAIVLDDDPQWIVGGNRMPPRAARVHIRFCHQPTYYQEMNLERCGQVDCDRFGCLQNGYSSFWFLANTAMLPYRVASEPHCRCVTGYGDCPTCQQYDCSIEPLHCGETCCQTSGGLLSESAAIAGFAFLLL</sequence>
<accession>A0ABT0U9P8</accession>
<evidence type="ECO:0000256" key="1">
    <source>
        <dbReference type="SAM" id="MobiDB-lite"/>
    </source>
</evidence>
<feature type="signal peptide" evidence="2">
    <location>
        <begin position="1"/>
        <end position="22"/>
    </location>
</feature>
<evidence type="ECO:0000313" key="4">
    <source>
        <dbReference type="Proteomes" id="UP001202961"/>
    </source>
</evidence>
<feature type="compositionally biased region" description="Basic and acidic residues" evidence="1">
    <location>
        <begin position="85"/>
        <end position="113"/>
    </location>
</feature>
<protein>
    <submittedName>
        <fullName evidence="3">BZIP transcription factor</fullName>
    </submittedName>
</protein>
<gene>
    <name evidence="3" type="ORF">NB063_24090</name>
</gene>
<keyword evidence="2" id="KW-0732">Signal</keyword>
<organism evidence="3 4">
    <name type="scientific">Aporhodopirellula aestuarii</name>
    <dbReference type="NCBI Taxonomy" id="2950107"/>
    <lineage>
        <taxon>Bacteria</taxon>
        <taxon>Pseudomonadati</taxon>
        <taxon>Planctomycetota</taxon>
        <taxon>Planctomycetia</taxon>
        <taxon>Pirellulales</taxon>
        <taxon>Pirellulaceae</taxon>
        <taxon>Aporhodopirellula</taxon>
    </lineage>
</organism>
<keyword evidence="4" id="KW-1185">Reference proteome</keyword>
<reference evidence="3 4" key="1">
    <citation type="journal article" date="2022" name="Syst. Appl. Microbiol.">
        <title>Rhodopirellula aestuarii sp. nov., a novel member of the genus Rhodopirellula isolated from brackish sediments collected in the Tagus River estuary, Portugal.</title>
        <authorList>
            <person name="Vitorino I.R."/>
            <person name="Klimek D."/>
            <person name="Calusinska M."/>
            <person name="Lobo-da-Cunha A."/>
            <person name="Vasconcelos V."/>
            <person name="Lage O.M."/>
        </authorList>
    </citation>
    <scope>NUCLEOTIDE SEQUENCE [LARGE SCALE GENOMIC DNA]</scope>
    <source>
        <strain evidence="3 4">ICT_H3.1</strain>
    </source>
</reference>
<dbReference type="EMBL" id="JAMQBK010000065">
    <property type="protein sequence ID" value="MCM2373707.1"/>
    <property type="molecule type" value="Genomic_DNA"/>
</dbReference>
<dbReference type="RefSeq" id="WP_250931521.1">
    <property type="nucleotide sequence ID" value="NZ_JAMQBK010000065.1"/>
</dbReference>
<proteinExistence type="predicted"/>
<evidence type="ECO:0000313" key="3">
    <source>
        <dbReference type="EMBL" id="MCM2373707.1"/>
    </source>
</evidence>